<dbReference type="InterPro" id="IPR011008">
    <property type="entry name" value="Dimeric_a/b-barrel"/>
</dbReference>
<reference evidence="2 3" key="1">
    <citation type="submission" date="2024-02" db="EMBL/GenBank/DDBJ databases">
        <title>Lysobacter Genome Sequencing and Mining.</title>
        <authorList>
            <person name="Bierman J."/>
            <person name="Walker M.C."/>
        </authorList>
    </citation>
    <scope>NUCLEOTIDE SEQUENCE [LARGE SCALE GENOMIC DNA]</scope>
    <source>
        <strain evidence="2 3">PB6250</strain>
    </source>
</reference>
<dbReference type="Proteomes" id="UP001387215">
    <property type="component" value="Unassembled WGS sequence"/>
</dbReference>
<dbReference type="Gene3D" id="3.30.70.100">
    <property type="match status" value="1"/>
</dbReference>
<sequence length="419" mass="47038">MSATHATTTASAPVRDDGRHDFDFLHGRWQVRNERLRERLAGSDDWEIFPALQTCAPVLGGLGNVDAFLSDWSRAGAEDGFEGMTLRLFNPERRQWSIYWAGSHDGVLEPPVVGAYRDGVGTFEGELEHAGRPVRARFVWSGISAHTAHWHQQFSVDGGASWETNWHMWLRRCDDDGRLLHQDAVIELRRYRLHPGRRDELIELFEREFVESQEAVGMHLIGQFRDLDDPDRYTWIRGFPDHTVRRSALEGFYGGPTWKRHREAANATMLDSDDVLMLKPAWPGSGFAAARQARAAPGAADEAAQGRILAGVCALNQAGAAGFAATFEREFVPVLRAVGAELLGVYLSDDTPNKFPRLPVREDGPHLVWFARVGDAAAAARLQADPVWRARWAQAEREALREPPQWLRLAPTPRSELRA</sequence>
<dbReference type="RefSeq" id="WP_336132902.1">
    <property type="nucleotide sequence ID" value="NZ_JBANDL010000002.1"/>
</dbReference>
<organism evidence="2 3">
    <name type="scientific">Lysobacter firmicutimachus</name>
    <dbReference type="NCBI Taxonomy" id="1792846"/>
    <lineage>
        <taxon>Bacteria</taxon>
        <taxon>Pseudomonadati</taxon>
        <taxon>Pseudomonadota</taxon>
        <taxon>Gammaproteobacteria</taxon>
        <taxon>Lysobacterales</taxon>
        <taxon>Lysobacteraceae</taxon>
        <taxon>Lysobacter</taxon>
    </lineage>
</organism>
<name>A0ABU8D8S4_9GAMM</name>
<dbReference type="Pfam" id="PF07978">
    <property type="entry name" value="NIPSNAP"/>
    <property type="match status" value="1"/>
</dbReference>
<feature type="domain" description="NIPSNAP" evidence="1">
    <location>
        <begin position="187"/>
        <end position="279"/>
    </location>
</feature>
<keyword evidence="3" id="KW-1185">Reference proteome</keyword>
<protein>
    <submittedName>
        <fullName evidence="2">NIPSNAP family protein</fullName>
    </submittedName>
</protein>
<proteinExistence type="predicted"/>
<gene>
    <name evidence="2" type="ORF">V2J18_21995</name>
</gene>
<accession>A0ABU8D8S4</accession>
<evidence type="ECO:0000259" key="1">
    <source>
        <dbReference type="Pfam" id="PF07978"/>
    </source>
</evidence>
<dbReference type="InterPro" id="IPR012577">
    <property type="entry name" value="NIPSNAP"/>
</dbReference>
<evidence type="ECO:0000313" key="3">
    <source>
        <dbReference type="Proteomes" id="UP001387215"/>
    </source>
</evidence>
<evidence type="ECO:0000313" key="2">
    <source>
        <dbReference type="EMBL" id="MEI2457333.1"/>
    </source>
</evidence>
<dbReference type="EMBL" id="JBANDL010000002">
    <property type="protein sequence ID" value="MEI2457333.1"/>
    <property type="molecule type" value="Genomic_DNA"/>
</dbReference>
<dbReference type="SUPFAM" id="SSF54909">
    <property type="entry name" value="Dimeric alpha+beta barrel"/>
    <property type="match status" value="1"/>
</dbReference>
<comment type="caution">
    <text evidence="2">The sequence shown here is derived from an EMBL/GenBank/DDBJ whole genome shotgun (WGS) entry which is preliminary data.</text>
</comment>